<reference evidence="1" key="1">
    <citation type="submission" date="2020-05" db="EMBL/GenBank/DDBJ databases">
        <authorList>
            <person name="Chiriac C."/>
            <person name="Salcher M."/>
            <person name="Ghai R."/>
            <person name="Kavagutti S V."/>
        </authorList>
    </citation>
    <scope>NUCLEOTIDE SEQUENCE</scope>
</reference>
<gene>
    <name evidence="1" type="ORF">UFOPK3423_00595</name>
</gene>
<sequence>MLPVQPVVAGIEVWYAKLWSWPMLSADVLAHQMLPEIGVAVVVVTQLLTPGCCMFRRWTAVCAPASAAWSARTPSSS</sequence>
<accession>A0A6J7DF08</accession>
<protein>
    <submittedName>
        <fullName evidence="1">Unannotated protein</fullName>
    </submittedName>
</protein>
<dbReference type="EMBL" id="CAFBLQ010000048">
    <property type="protein sequence ID" value="CAB4868220.1"/>
    <property type="molecule type" value="Genomic_DNA"/>
</dbReference>
<proteinExistence type="predicted"/>
<dbReference type="AlphaFoldDB" id="A0A6J7DF08"/>
<name>A0A6J7DF08_9ZZZZ</name>
<evidence type="ECO:0000313" key="1">
    <source>
        <dbReference type="EMBL" id="CAB4868220.1"/>
    </source>
</evidence>
<organism evidence="1">
    <name type="scientific">freshwater metagenome</name>
    <dbReference type="NCBI Taxonomy" id="449393"/>
    <lineage>
        <taxon>unclassified sequences</taxon>
        <taxon>metagenomes</taxon>
        <taxon>ecological metagenomes</taxon>
    </lineage>
</organism>